<feature type="chain" id="PRO_5037298875" description="OmpA-like domain-containing protein" evidence="6">
    <location>
        <begin position="21"/>
        <end position="627"/>
    </location>
</feature>
<dbReference type="GO" id="GO:0009279">
    <property type="term" value="C:cell outer membrane"/>
    <property type="evidence" value="ECO:0007669"/>
    <property type="project" value="UniProtKB-SubCell"/>
</dbReference>
<dbReference type="Gene3D" id="2.60.40.1120">
    <property type="entry name" value="Carboxypeptidase-like, regulatory domain"/>
    <property type="match status" value="1"/>
</dbReference>
<keyword evidence="2 5" id="KW-0472">Membrane</keyword>
<reference evidence="8" key="1">
    <citation type="submission" date="2018-02" db="EMBL/GenBank/DDBJ databases">
        <authorList>
            <person name="Vasarhelyi B.M."/>
            <person name="Deshmukh S."/>
            <person name="Balint B."/>
            <person name="Kukolya J."/>
        </authorList>
    </citation>
    <scope>NUCLEOTIDE SEQUENCE</scope>
    <source>
        <strain evidence="8">KB22</strain>
    </source>
</reference>
<dbReference type="PANTHER" id="PTHR30329">
    <property type="entry name" value="STATOR ELEMENT OF FLAGELLAR MOTOR COMPLEX"/>
    <property type="match status" value="1"/>
</dbReference>
<dbReference type="Gene3D" id="1.25.40.10">
    <property type="entry name" value="Tetratricopeptide repeat domain"/>
    <property type="match status" value="1"/>
</dbReference>
<dbReference type="InterPro" id="IPR006664">
    <property type="entry name" value="OMP_bac"/>
</dbReference>
<keyword evidence="9" id="KW-1185">Reference proteome</keyword>
<keyword evidence="6" id="KW-0732">Signal</keyword>
<dbReference type="InterPro" id="IPR008969">
    <property type="entry name" value="CarboxyPept-like_regulatory"/>
</dbReference>
<dbReference type="InterPro" id="IPR050330">
    <property type="entry name" value="Bact_OuterMem_StrucFunc"/>
</dbReference>
<dbReference type="CDD" id="cd07185">
    <property type="entry name" value="OmpA_C-like"/>
    <property type="match status" value="1"/>
</dbReference>
<organism evidence="8 9">
    <name type="scientific">Sphingobacterium hungaricum</name>
    <dbReference type="NCBI Taxonomy" id="2082723"/>
    <lineage>
        <taxon>Bacteria</taxon>
        <taxon>Pseudomonadati</taxon>
        <taxon>Bacteroidota</taxon>
        <taxon>Sphingobacteriia</taxon>
        <taxon>Sphingobacteriales</taxon>
        <taxon>Sphingobacteriaceae</taxon>
        <taxon>Sphingobacterium</taxon>
    </lineage>
</organism>
<evidence type="ECO:0000256" key="3">
    <source>
        <dbReference type="ARBA" id="ARBA00023237"/>
    </source>
</evidence>
<dbReference type="AlphaFoldDB" id="A0A928UWJ9"/>
<dbReference type="InterPro" id="IPR006665">
    <property type="entry name" value="OmpA-like"/>
</dbReference>
<dbReference type="Pfam" id="PF00691">
    <property type="entry name" value="OmpA"/>
    <property type="match status" value="1"/>
</dbReference>
<name>A0A928UWJ9_9SPHI</name>
<evidence type="ECO:0000256" key="6">
    <source>
        <dbReference type="SAM" id="SignalP"/>
    </source>
</evidence>
<dbReference type="EMBL" id="PRDK01000001">
    <property type="protein sequence ID" value="MBE8712625.1"/>
    <property type="molecule type" value="Genomic_DNA"/>
</dbReference>
<dbReference type="InterPro" id="IPR011659">
    <property type="entry name" value="WD40"/>
</dbReference>
<dbReference type="Proteomes" id="UP000616201">
    <property type="component" value="Unassembled WGS sequence"/>
</dbReference>
<comment type="subcellular location">
    <subcellularLocation>
        <location evidence="1">Cell outer membrane</location>
    </subcellularLocation>
</comment>
<feature type="repeat" description="TPR" evidence="4">
    <location>
        <begin position="61"/>
        <end position="94"/>
    </location>
</feature>
<dbReference type="InterPro" id="IPR011990">
    <property type="entry name" value="TPR-like_helical_dom_sf"/>
</dbReference>
<evidence type="ECO:0000259" key="7">
    <source>
        <dbReference type="PROSITE" id="PS51123"/>
    </source>
</evidence>
<feature type="domain" description="OmpA-like" evidence="7">
    <location>
        <begin position="514"/>
        <end position="627"/>
    </location>
</feature>
<protein>
    <recommendedName>
        <fullName evidence="7">OmpA-like domain-containing protein</fullName>
    </recommendedName>
</protein>
<dbReference type="SUPFAM" id="SSF49464">
    <property type="entry name" value="Carboxypeptidase regulatory domain-like"/>
    <property type="match status" value="1"/>
</dbReference>
<evidence type="ECO:0000256" key="1">
    <source>
        <dbReference type="ARBA" id="ARBA00004442"/>
    </source>
</evidence>
<sequence>MRFILILVISLLFSSVFAQAPSTVKKAQEAYEKAGKHLALNEYEQAIRYLEQATALDAKFATAYQQLGDIYRKQEKYQKAATAYQNVISIKPNLTSLTYFGLGESLLFTGKYQDAIVALNTYKSKQNLSEKSLLVLNKYLKDCEFSLANSQATTSYLMHRLPNTINSANDEYFPQLTADHKTIIFTRKLNNQENFYESIFKNDTWSVAQILNGAVNSDEFNEGAHCISPDGKYIFFTGCNRPNGLGSCDLYVAKKENGVWSQPHNLGAPINSKGWEAQPSISADGKTLYFVSNRAGGIGGYDLYKSQLKSDGSWGTPVNLGKEINTPFNESAPYIHANNQTLYFASDGWPGFGRKDIFKSTLDSAGNWSTPENLGAQVNNYAEQMSMHVSMNGETAHLAAQDSTGQFDIYAFELPKRLQPKAVAYILGTILDAKSKAPIQALVSVTNTNTQQIVYTDQSDNDDGKYLATLPIGHNYAVHIQKEGYLFDSKQYAMDDAKFINEEFIHTTLLEPIESGKLVTLNNIYFDVNKFDLLPTSISDLDVLLSFLKLNPKVSIELAGHTDNTGNKTSNQLLSENRAKAVVTYLTNNGISSNRLKAVGYGDSKPIADNISDEGKQLNRRTEFKVL</sequence>
<evidence type="ECO:0000256" key="4">
    <source>
        <dbReference type="PROSITE-ProRule" id="PRU00339"/>
    </source>
</evidence>
<dbReference type="SUPFAM" id="SSF82171">
    <property type="entry name" value="DPP6 N-terminal domain-like"/>
    <property type="match status" value="1"/>
</dbReference>
<dbReference type="Gene3D" id="2.120.10.30">
    <property type="entry name" value="TolB, C-terminal domain"/>
    <property type="match status" value="1"/>
</dbReference>
<dbReference type="PANTHER" id="PTHR30329:SF21">
    <property type="entry name" value="LIPOPROTEIN YIAD-RELATED"/>
    <property type="match status" value="1"/>
</dbReference>
<dbReference type="SUPFAM" id="SSF103088">
    <property type="entry name" value="OmpA-like"/>
    <property type="match status" value="1"/>
</dbReference>
<dbReference type="PROSITE" id="PS51123">
    <property type="entry name" value="OMPA_2"/>
    <property type="match status" value="1"/>
</dbReference>
<evidence type="ECO:0000313" key="8">
    <source>
        <dbReference type="EMBL" id="MBE8712625.1"/>
    </source>
</evidence>
<dbReference type="Pfam" id="PF07676">
    <property type="entry name" value="PD40"/>
    <property type="match status" value="3"/>
</dbReference>
<dbReference type="InterPro" id="IPR011042">
    <property type="entry name" value="6-blade_b-propeller_TolB-like"/>
</dbReference>
<dbReference type="SMART" id="SM00028">
    <property type="entry name" value="TPR"/>
    <property type="match status" value="3"/>
</dbReference>
<evidence type="ECO:0000256" key="5">
    <source>
        <dbReference type="PROSITE-ProRule" id="PRU00473"/>
    </source>
</evidence>
<proteinExistence type="predicted"/>
<gene>
    <name evidence="8" type="ORF">C4F49_02870</name>
</gene>
<dbReference type="InterPro" id="IPR019734">
    <property type="entry name" value="TPR_rpt"/>
</dbReference>
<keyword evidence="4" id="KW-0802">TPR repeat</keyword>
<dbReference type="InterPro" id="IPR036737">
    <property type="entry name" value="OmpA-like_sf"/>
</dbReference>
<dbReference type="Gene3D" id="3.30.1330.60">
    <property type="entry name" value="OmpA-like domain"/>
    <property type="match status" value="1"/>
</dbReference>
<dbReference type="PROSITE" id="PS50293">
    <property type="entry name" value="TPR_REGION"/>
    <property type="match status" value="1"/>
</dbReference>
<evidence type="ECO:0000256" key="2">
    <source>
        <dbReference type="ARBA" id="ARBA00023136"/>
    </source>
</evidence>
<comment type="caution">
    <text evidence="8">The sequence shown here is derived from an EMBL/GenBank/DDBJ whole genome shotgun (WGS) entry which is preliminary data.</text>
</comment>
<dbReference type="RefSeq" id="WP_196934952.1">
    <property type="nucleotide sequence ID" value="NZ_MU158698.1"/>
</dbReference>
<accession>A0A928UWJ9</accession>
<evidence type="ECO:0000313" key="9">
    <source>
        <dbReference type="Proteomes" id="UP000616201"/>
    </source>
</evidence>
<dbReference type="Pfam" id="PF13181">
    <property type="entry name" value="TPR_8"/>
    <property type="match status" value="1"/>
</dbReference>
<feature type="signal peptide" evidence="6">
    <location>
        <begin position="1"/>
        <end position="20"/>
    </location>
</feature>
<keyword evidence="3" id="KW-0998">Cell outer membrane</keyword>
<dbReference type="PROSITE" id="PS50005">
    <property type="entry name" value="TPR"/>
    <property type="match status" value="1"/>
</dbReference>
<dbReference type="SUPFAM" id="SSF48452">
    <property type="entry name" value="TPR-like"/>
    <property type="match status" value="1"/>
</dbReference>
<dbReference type="PRINTS" id="PR01021">
    <property type="entry name" value="OMPADOMAIN"/>
</dbReference>
<dbReference type="Pfam" id="PF00515">
    <property type="entry name" value="TPR_1"/>
    <property type="match status" value="1"/>
</dbReference>